<evidence type="ECO:0000313" key="9">
    <source>
        <dbReference type="EMBL" id="MFD0958479.1"/>
    </source>
</evidence>
<comment type="caution">
    <text evidence="9">The sequence shown here is derived from an EMBL/GenBank/DDBJ whole genome shotgun (WGS) entry which is preliminary data.</text>
</comment>
<dbReference type="GO" id="GO:0016491">
    <property type="term" value="F:oxidoreductase activity"/>
    <property type="evidence" value="ECO:0007669"/>
    <property type="project" value="UniProtKB-KW"/>
</dbReference>
<dbReference type="Proteomes" id="UP001596989">
    <property type="component" value="Unassembled WGS sequence"/>
</dbReference>
<evidence type="ECO:0000259" key="8">
    <source>
        <dbReference type="SMART" id="SM00984"/>
    </source>
</evidence>
<evidence type="ECO:0000256" key="5">
    <source>
        <dbReference type="ARBA" id="ARBA00023027"/>
    </source>
</evidence>
<proteinExistence type="inferred from homology"/>
<evidence type="ECO:0000256" key="1">
    <source>
        <dbReference type="ARBA" id="ARBA00004701"/>
    </source>
</evidence>
<dbReference type="NCBIfam" id="TIGR03026">
    <property type="entry name" value="NDP-sugDHase"/>
    <property type="match status" value="1"/>
</dbReference>
<dbReference type="InterPro" id="IPR008927">
    <property type="entry name" value="6-PGluconate_DH-like_C_sf"/>
</dbReference>
<dbReference type="InterPro" id="IPR028357">
    <property type="entry name" value="UDPglc_DH_bac"/>
</dbReference>
<keyword evidence="10" id="KW-1185">Reference proteome</keyword>
<dbReference type="PANTHER" id="PTHR43750">
    <property type="entry name" value="UDP-GLUCOSE 6-DEHYDROGENASE TUAD"/>
    <property type="match status" value="1"/>
</dbReference>
<dbReference type="Gene3D" id="3.40.50.720">
    <property type="entry name" value="NAD(P)-binding Rossmann-like Domain"/>
    <property type="match status" value="2"/>
</dbReference>
<dbReference type="SUPFAM" id="SSF48179">
    <property type="entry name" value="6-phosphogluconate dehydrogenase C-terminal domain-like"/>
    <property type="match status" value="1"/>
</dbReference>
<evidence type="ECO:0000256" key="7">
    <source>
        <dbReference type="PIRNR" id="PIRNR000124"/>
    </source>
</evidence>
<sequence length="427" mass="45110">MNICVAGAGYVGLTTAAVLAELGHSVCCADPDKHKIKGLNGGVIPIQEPGLPEMVQRNSVCGRLRFFHDVPAAIAGNDILIIAVGTPPSEDGRADMTYVKSVLDMAAGVMNGHLTIVMKSTVPPGTGDWADAYLLEKGIGAQEFDVVSNPEFLREGTALYDSLHPERIVIGAAHEGAAEKVYGMYDRLEGEVVRTGRREAELIKYGSNSFLATKLSFINELSRVCDAYGADITQVAIGIGLDSRIGHKFLGPGIGYGGSCLPKDVSALIGAAAAKGVEMPLLGAAAGVNASQPDIYVSKLEAELGELKDGTRIAVWGAAFKEDTDDIRSSQAIVLMERLQERGCAITAYDPVVAPVLPGVAWAGSALDAVQGAEALVLATGWSQFKFIDWKEVKARMSGTIVVDGRNMLNRKLIEEAGLRYVGVGRP</sequence>
<comment type="similarity">
    <text evidence="2 7">Belongs to the UDP-glucose/GDP-mannose dehydrogenase family.</text>
</comment>
<reference evidence="10" key="1">
    <citation type="journal article" date="2019" name="Int. J. Syst. Evol. Microbiol.">
        <title>The Global Catalogue of Microorganisms (GCM) 10K type strain sequencing project: providing services to taxonomists for standard genome sequencing and annotation.</title>
        <authorList>
            <consortium name="The Broad Institute Genomics Platform"/>
            <consortium name="The Broad Institute Genome Sequencing Center for Infectious Disease"/>
            <person name="Wu L."/>
            <person name="Ma J."/>
        </authorList>
    </citation>
    <scope>NUCLEOTIDE SEQUENCE [LARGE SCALE GENOMIC DNA]</scope>
    <source>
        <strain evidence="10">CCUG 59129</strain>
    </source>
</reference>
<comment type="catalytic activity">
    <reaction evidence="6 7">
        <text>UDP-alpha-D-glucose + 2 NAD(+) + H2O = UDP-alpha-D-glucuronate + 2 NADH + 3 H(+)</text>
        <dbReference type="Rhea" id="RHEA:23596"/>
        <dbReference type="ChEBI" id="CHEBI:15377"/>
        <dbReference type="ChEBI" id="CHEBI:15378"/>
        <dbReference type="ChEBI" id="CHEBI:57540"/>
        <dbReference type="ChEBI" id="CHEBI:57945"/>
        <dbReference type="ChEBI" id="CHEBI:58052"/>
        <dbReference type="ChEBI" id="CHEBI:58885"/>
        <dbReference type="EC" id="1.1.1.22"/>
    </reaction>
</comment>
<dbReference type="SUPFAM" id="SSF52413">
    <property type="entry name" value="UDP-glucose/GDP-mannose dehydrogenase C-terminal domain"/>
    <property type="match status" value="1"/>
</dbReference>
<dbReference type="RefSeq" id="WP_377562263.1">
    <property type="nucleotide sequence ID" value="NZ_JBHTJZ010000005.1"/>
</dbReference>
<name>A0ABW3HLT2_9BACL</name>
<dbReference type="SUPFAM" id="SSF51735">
    <property type="entry name" value="NAD(P)-binding Rossmann-fold domains"/>
    <property type="match status" value="1"/>
</dbReference>
<dbReference type="Pfam" id="PF03721">
    <property type="entry name" value="UDPG_MGDP_dh_N"/>
    <property type="match status" value="1"/>
</dbReference>
<gene>
    <name evidence="9" type="ORF">ACFQ2I_03675</name>
</gene>
<feature type="domain" description="UDP-glucose/GDP-mannose dehydrogenase C-terminal" evidence="8">
    <location>
        <begin position="314"/>
        <end position="411"/>
    </location>
</feature>
<dbReference type="InterPro" id="IPR036220">
    <property type="entry name" value="UDP-Glc/GDP-Man_DH_C_sf"/>
</dbReference>
<evidence type="ECO:0000256" key="3">
    <source>
        <dbReference type="ARBA" id="ARBA00012954"/>
    </source>
</evidence>
<accession>A0ABW3HLT2</accession>
<evidence type="ECO:0000256" key="2">
    <source>
        <dbReference type="ARBA" id="ARBA00006601"/>
    </source>
</evidence>
<organism evidence="9 10">
    <name type="scientific">Paenibacillus chungangensis</name>
    <dbReference type="NCBI Taxonomy" id="696535"/>
    <lineage>
        <taxon>Bacteria</taxon>
        <taxon>Bacillati</taxon>
        <taxon>Bacillota</taxon>
        <taxon>Bacilli</taxon>
        <taxon>Bacillales</taxon>
        <taxon>Paenibacillaceae</taxon>
        <taxon>Paenibacillus</taxon>
    </lineage>
</organism>
<evidence type="ECO:0000256" key="6">
    <source>
        <dbReference type="ARBA" id="ARBA00047473"/>
    </source>
</evidence>
<dbReference type="EMBL" id="JBHTJZ010000005">
    <property type="protein sequence ID" value="MFD0958479.1"/>
    <property type="molecule type" value="Genomic_DNA"/>
</dbReference>
<dbReference type="EC" id="1.1.1.22" evidence="3 7"/>
<evidence type="ECO:0000256" key="4">
    <source>
        <dbReference type="ARBA" id="ARBA00023002"/>
    </source>
</evidence>
<evidence type="ECO:0000313" key="10">
    <source>
        <dbReference type="Proteomes" id="UP001596989"/>
    </source>
</evidence>
<dbReference type="InterPro" id="IPR036291">
    <property type="entry name" value="NAD(P)-bd_dom_sf"/>
</dbReference>
<dbReference type="PIRSF" id="PIRSF000124">
    <property type="entry name" value="UDPglc_GDPman_dh"/>
    <property type="match status" value="1"/>
</dbReference>
<keyword evidence="5 7" id="KW-0520">NAD</keyword>
<dbReference type="InterPro" id="IPR001732">
    <property type="entry name" value="UDP-Glc/GDP-Man_DH_N"/>
</dbReference>
<dbReference type="Pfam" id="PF03720">
    <property type="entry name" value="UDPG_MGDP_dh_C"/>
    <property type="match status" value="1"/>
</dbReference>
<dbReference type="SMART" id="SM00984">
    <property type="entry name" value="UDPG_MGDP_dh_C"/>
    <property type="match status" value="1"/>
</dbReference>
<dbReference type="InterPro" id="IPR014027">
    <property type="entry name" value="UDP-Glc/GDP-Man_DH_C"/>
</dbReference>
<dbReference type="Gene3D" id="1.20.5.100">
    <property type="entry name" value="Cytochrome c1, transmembrane anchor, C-terminal"/>
    <property type="match status" value="1"/>
</dbReference>
<dbReference type="PIRSF" id="PIRSF500134">
    <property type="entry name" value="UDPglc_DH_bac"/>
    <property type="match status" value="1"/>
</dbReference>
<dbReference type="PANTHER" id="PTHR43750:SF3">
    <property type="entry name" value="UDP-GLUCOSE 6-DEHYDROGENASE TUAD"/>
    <property type="match status" value="1"/>
</dbReference>
<dbReference type="Pfam" id="PF00984">
    <property type="entry name" value="UDPG_MGDP_dh"/>
    <property type="match status" value="1"/>
</dbReference>
<dbReference type="InterPro" id="IPR014026">
    <property type="entry name" value="UDP-Glc/GDP-Man_DH_dimer"/>
</dbReference>
<protein>
    <recommendedName>
        <fullName evidence="3 7">UDP-glucose 6-dehydrogenase</fullName>
        <ecNumber evidence="3 7">1.1.1.22</ecNumber>
    </recommendedName>
</protein>
<dbReference type="InterPro" id="IPR017476">
    <property type="entry name" value="UDP-Glc/GDP-Man"/>
</dbReference>
<keyword evidence="4 7" id="KW-0560">Oxidoreductase</keyword>
<comment type="pathway">
    <text evidence="1">Nucleotide-sugar biosynthesis; UDP-alpha-D-glucuronate biosynthesis; UDP-alpha-D-glucuronate from UDP-alpha-D-glucose: step 1/1.</text>
</comment>